<gene>
    <name evidence="1" type="ORF">HMPREF0534_0745</name>
</gene>
<dbReference type="SUPFAM" id="SSF53383">
    <property type="entry name" value="PLP-dependent transferases"/>
    <property type="match status" value="1"/>
</dbReference>
<evidence type="ECO:0000313" key="1">
    <source>
        <dbReference type="EMBL" id="EEI65946.1"/>
    </source>
</evidence>
<comment type="caution">
    <text evidence="1">The sequence shown here is derived from an EMBL/GenBank/DDBJ whole genome shotgun (WGS) entry which is preliminary data.</text>
</comment>
<dbReference type="AlphaFoldDB" id="A0A8D9S0R9"/>
<reference evidence="1 2" key="1">
    <citation type="submission" date="2009-01" db="EMBL/GenBank/DDBJ databases">
        <authorList>
            <person name="Qin X."/>
            <person name="Bachman B."/>
            <person name="Battles P."/>
            <person name="Bell A."/>
            <person name="Bess C."/>
            <person name="Bickham C."/>
            <person name="Chaboub L."/>
            <person name="Chen D."/>
            <person name="Coyle M."/>
            <person name="Deiros D.R."/>
            <person name="Dinh H."/>
            <person name="Forbes L."/>
            <person name="Fowler G."/>
            <person name="Francisco L."/>
            <person name="Fu Q."/>
            <person name="Gubbala S."/>
            <person name="Hale W."/>
            <person name="Han Y."/>
            <person name="Hemphill L."/>
            <person name="Highlander S.K."/>
            <person name="Hirani K."/>
            <person name="Hogues M."/>
            <person name="Jackson L."/>
            <person name="Jakkamsetti A."/>
            <person name="Javaid M."/>
            <person name="Jiang H."/>
            <person name="Korchina V."/>
            <person name="Kovar C."/>
            <person name="Lara F."/>
            <person name="Lee S."/>
            <person name="Mata R."/>
            <person name="Mathew T."/>
            <person name="Moen C."/>
            <person name="Morales K."/>
            <person name="Munidasa M."/>
            <person name="Nazareth L."/>
            <person name="Ngo R."/>
            <person name="Nguyen L."/>
            <person name="Okwuonu G."/>
            <person name="Ongeri F."/>
            <person name="Patil S."/>
            <person name="Petrosino J."/>
            <person name="Pham C."/>
            <person name="Pham P."/>
            <person name="Pu L.-L."/>
            <person name="Puazo M."/>
            <person name="Raj R."/>
            <person name="Reid J."/>
            <person name="Rouhana J."/>
            <person name="Saada N."/>
            <person name="Shang Y."/>
            <person name="Simmons D."/>
            <person name="Thornton R."/>
            <person name="Warren J."/>
            <person name="Weissenberger G."/>
            <person name="Zhang J."/>
            <person name="Zhang L."/>
            <person name="Zhou C."/>
            <person name="Zhu D."/>
            <person name="Muzny D."/>
            <person name="Worley K."/>
            <person name="Gibbs R."/>
        </authorList>
    </citation>
    <scope>NUCLEOTIDE SEQUENCE [LARGE SCALE GENOMIC DNA]</scope>
    <source>
        <strain evidence="1 2">CF48-3A</strain>
    </source>
</reference>
<evidence type="ECO:0000313" key="2">
    <source>
        <dbReference type="Proteomes" id="UP000003419"/>
    </source>
</evidence>
<proteinExistence type="predicted"/>
<dbReference type="InterPro" id="IPR015424">
    <property type="entry name" value="PyrdxlP-dep_Trfase"/>
</dbReference>
<organism evidence="1 2">
    <name type="scientific">Limosilactobacillus reuteri CF48-3A</name>
    <dbReference type="NCBI Taxonomy" id="525341"/>
    <lineage>
        <taxon>Bacteria</taxon>
        <taxon>Bacillati</taxon>
        <taxon>Bacillota</taxon>
        <taxon>Bacilli</taxon>
        <taxon>Lactobacillales</taxon>
        <taxon>Lactobacillaceae</taxon>
        <taxon>Limosilactobacillus</taxon>
    </lineage>
</organism>
<dbReference type="Gene3D" id="3.40.640.10">
    <property type="entry name" value="Type I PLP-dependent aspartate aminotransferase-like (Major domain)"/>
    <property type="match status" value="1"/>
</dbReference>
<sequence>MGLRQAIADTLANKYGLQYDSATEILVTNGVTEGGFCCNYCNY</sequence>
<dbReference type="InterPro" id="IPR015421">
    <property type="entry name" value="PyrdxlP-dep_Trfase_major"/>
</dbReference>
<dbReference type="Proteomes" id="UP000003419">
    <property type="component" value="Unassembled WGS sequence"/>
</dbReference>
<protein>
    <submittedName>
        <fullName evidence="1">Uncharacterized protein</fullName>
    </submittedName>
</protein>
<name>A0A8D9S0R9_LIMRT</name>
<accession>A0A8D9S0R9</accession>
<dbReference type="EMBL" id="ACHG01000077">
    <property type="protein sequence ID" value="EEI65946.1"/>
    <property type="molecule type" value="Genomic_DNA"/>
</dbReference>